<sequence>MKHSKLVALKEINIDNDDKIKRFLNELKLHSKARHPHIIGLFGISWNHNNGTCCLVMEYAEGGTLQRYLKINSDRLPWSEKIKLCVQLIKGIAYLHNIMIAHLDLDPVALYLEIPNGLREKP</sequence>
<feature type="non-terminal residue" evidence="1">
    <location>
        <position position="122"/>
    </location>
</feature>
<protein>
    <submittedName>
        <fullName evidence="1">14721_t:CDS:1</fullName>
    </submittedName>
</protein>
<accession>A0ACA9Q8T7</accession>
<name>A0ACA9Q8T7_9GLOM</name>
<proteinExistence type="predicted"/>
<evidence type="ECO:0000313" key="1">
    <source>
        <dbReference type="EMBL" id="CAG8742509.1"/>
    </source>
</evidence>
<gene>
    <name evidence="1" type="ORF">RPERSI_LOCUS13298</name>
</gene>
<organism evidence="1 2">
    <name type="scientific">Racocetra persica</name>
    <dbReference type="NCBI Taxonomy" id="160502"/>
    <lineage>
        <taxon>Eukaryota</taxon>
        <taxon>Fungi</taxon>
        <taxon>Fungi incertae sedis</taxon>
        <taxon>Mucoromycota</taxon>
        <taxon>Glomeromycotina</taxon>
        <taxon>Glomeromycetes</taxon>
        <taxon>Diversisporales</taxon>
        <taxon>Gigasporaceae</taxon>
        <taxon>Racocetra</taxon>
    </lineage>
</organism>
<dbReference type="EMBL" id="CAJVQC010029381">
    <property type="protein sequence ID" value="CAG8742509.1"/>
    <property type="molecule type" value="Genomic_DNA"/>
</dbReference>
<evidence type="ECO:0000313" key="2">
    <source>
        <dbReference type="Proteomes" id="UP000789920"/>
    </source>
</evidence>
<keyword evidence="2" id="KW-1185">Reference proteome</keyword>
<reference evidence="1" key="1">
    <citation type="submission" date="2021-06" db="EMBL/GenBank/DDBJ databases">
        <authorList>
            <person name="Kallberg Y."/>
            <person name="Tangrot J."/>
            <person name="Rosling A."/>
        </authorList>
    </citation>
    <scope>NUCLEOTIDE SEQUENCE</scope>
    <source>
        <strain evidence="1">MA461A</strain>
    </source>
</reference>
<comment type="caution">
    <text evidence="1">The sequence shown here is derived from an EMBL/GenBank/DDBJ whole genome shotgun (WGS) entry which is preliminary data.</text>
</comment>
<dbReference type="Proteomes" id="UP000789920">
    <property type="component" value="Unassembled WGS sequence"/>
</dbReference>